<evidence type="ECO:0000256" key="1">
    <source>
        <dbReference type="SAM" id="SignalP"/>
    </source>
</evidence>
<dbReference type="Gene3D" id="3.90.1010.20">
    <property type="match status" value="1"/>
</dbReference>
<dbReference type="AlphaFoldDB" id="A0A1M6TPX9"/>
<reference evidence="3 4" key="1">
    <citation type="submission" date="2016-11" db="EMBL/GenBank/DDBJ databases">
        <authorList>
            <person name="Jaros S."/>
            <person name="Januszkiewicz K."/>
            <person name="Wedrychowicz H."/>
        </authorList>
    </citation>
    <scope>NUCLEOTIDE SEQUENCE [LARGE SCALE GENOMIC DNA]</scope>
    <source>
        <strain evidence="3 4">KHT3</strain>
    </source>
</reference>
<dbReference type="SMART" id="SM00900">
    <property type="entry name" value="FMN_bind"/>
    <property type="match status" value="1"/>
</dbReference>
<name>A0A1M6TPX9_XYLRU</name>
<feature type="signal peptide" evidence="1">
    <location>
        <begin position="1"/>
        <end position="26"/>
    </location>
</feature>
<dbReference type="RefSeq" id="WP_073206713.1">
    <property type="nucleotide sequence ID" value="NZ_FRBD01000006.1"/>
</dbReference>
<evidence type="ECO:0000313" key="3">
    <source>
        <dbReference type="EMBL" id="SHK58994.1"/>
    </source>
</evidence>
<dbReference type="Pfam" id="PF04205">
    <property type="entry name" value="FMN_bind"/>
    <property type="match status" value="1"/>
</dbReference>
<proteinExistence type="predicted"/>
<organism evidence="3 4">
    <name type="scientific">Xylanibacter ruminicola</name>
    <name type="common">Prevotella ruminicola</name>
    <dbReference type="NCBI Taxonomy" id="839"/>
    <lineage>
        <taxon>Bacteria</taxon>
        <taxon>Pseudomonadati</taxon>
        <taxon>Bacteroidota</taxon>
        <taxon>Bacteroidia</taxon>
        <taxon>Bacteroidales</taxon>
        <taxon>Prevotellaceae</taxon>
        <taxon>Xylanibacter</taxon>
    </lineage>
</organism>
<feature type="domain" description="FMN-binding" evidence="2">
    <location>
        <begin position="51"/>
        <end position="130"/>
    </location>
</feature>
<dbReference type="GO" id="GO:0016020">
    <property type="term" value="C:membrane"/>
    <property type="evidence" value="ECO:0007669"/>
    <property type="project" value="InterPro"/>
</dbReference>
<dbReference type="InterPro" id="IPR007329">
    <property type="entry name" value="FMN-bd"/>
</dbReference>
<keyword evidence="1" id="KW-0732">Signal</keyword>
<feature type="chain" id="PRO_5012093453" evidence="1">
    <location>
        <begin position="27"/>
        <end position="135"/>
    </location>
</feature>
<gene>
    <name evidence="3" type="ORF">SAMN05216463_106141</name>
</gene>
<dbReference type="Proteomes" id="UP000184130">
    <property type="component" value="Unassembled WGS sequence"/>
</dbReference>
<dbReference type="OrthoDB" id="1081374at2"/>
<sequence>MKKSGMKALSCCSIVAAALMLQSWMAGDQTMTKENGVTVINTTTLGKDVQGYLGTTPLKIYIEKNKVVKIEALKNQETPKYFLKVKKALLEKWNGMKVKDAQKLKVDAVTGATYSSNAVIDNVKLGLDYYQNHKK</sequence>
<protein>
    <submittedName>
        <fullName evidence="3">FMN-binding domain-containing protein</fullName>
    </submittedName>
</protein>
<evidence type="ECO:0000259" key="2">
    <source>
        <dbReference type="SMART" id="SM00900"/>
    </source>
</evidence>
<dbReference type="GO" id="GO:0010181">
    <property type="term" value="F:FMN binding"/>
    <property type="evidence" value="ECO:0007669"/>
    <property type="project" value="InterPro"/>
</dbReference>
<accession>A0A1M6TPX9</accession>
<dbReference type="EMBL" id="FRBD01000006">
    <property type="protein sequence ID" value="SHK58994.1"/>
    <property type="molecule type" value="Genomic_DNA"/>
</dbReference>
<evidence type="ECO:0000313" key="4">
    <source>
        <dbReference type="Proteomes" id="UP000184130"/>
    </source>
</evidence>